<dbReference type="Gene3D" id="3.40.50.1820">
    <property type="entry name" value="alpha/beta hydrolase"/>
    <property type="match status" value="1"/>
</dbReference>
<dbReference type="Proteomes" id="UP001165653">
    <property type="component" value="Unassembled WGS sequence"/>
</dbReference>
<keyword evidence="2" id="KW-0732">Signal</keyword>
<comment type="caution">
    <text evidence="5">The sequence shown here is derived from an EMBL/GenBank/DDBJ whole genome shotgun (WGS) entry which is preliminary data.</text>
</comment>
<sequence length="386" mass="42712">MRIDSFRLLPLIAMLSTAPAMRAEEKLELPEILADESGRKAENAAEWREKVRPRTLDLFREHVYGRSPLQDPSLAEWKITALHDAPSGLKVSDGDYRFTGPGGEGRIKVRIVLPASAEKPVPFFLLINNRSPVLADLGTAQGFWPAEAIAKRGYGTAIFHIADVDPDKAEGFKDGVHAIFDRGKRKPDSWGTIAAWSWGASRIVSVLRESPGIDPERIAVVGHSRGGKAALWCGAQDERVGLTISNESGCTGAALSRRIHGETIADINKSFPHWFCENYKRYDGKEAELPVDQHQLIGLLAPRLTYVASAAEDDWADPEGEFLACVHATPAYRIFDLPGLTGETMPEVGGHLHEGRIGYHIRPGKHDLTAEDWGLFMDFADRHWKR</sequence>
<evidence type="ECO:0000256" key="3">
    <source>
        <dbReference type="ARBA" id="ARBA00022801"/>
    </source>
</evidence>
<evidence type="ECO:0000259" key="4">
    <source>
        <dbReference type="Pfam" id="PF22244"/>
    </source>
</evidence>
<dbReference type="EMBL" id="JAPDDR010000004">
    <property type="protein sequence ID" value="MCW1913677.1"/>
    <property type="molecule type" value="Genomic_DNA"/>
</dbReference>
<accession>A0ABT3G1H0</accession>
<gene>
    <name evidence="5" type="ORF">OJ996_08830</name>
</gene>
<keyword evidence="3" id="KW-0378">Hydrolase</keyword>
<dbReference type="InterPro" id="IPR029058">
    <property type="entry name" value="AB_hydrolase_fold"/>
</dbReference>
<dbReference type="RefSeq" id="WP_264513179.1">
    <property type="nucleotide sequence ID" value="NZ_JAPDDR010000004.1"/>
</dbReference>
<protein>
    <submittedName>
        <fullName evidence="5">Acetylxylan esterase</fullName>
    </submittedName>
</protein>
<reference evidence="5" key="1">
    <citation type="submission" date="2022-10" db="EMBL/GenBank/DDBJ databases">
        <title>Luteolibacter sp. GHJ8, whole genome shotgun sequencing project.</title>
        <authorList>
            <person name="Zhao G."/>
            <person name="Shen L."/>
        </authorList>
    </citation>
    <scope>NUCLEOTIDE SEQUENCE</scope>
    <source>
        <strain evidence="5">GHJ8</strain>
    </source>
</reference>
<proteinExistence type="predicted"/>
<dbReference type="InterPro" id="IPR054579">
    <property type="entry name" value="GCE-like_dom"/>
</dbReference>
<dbReference type="Pfam" id="PF22244">
    <property type="entry name" value="GCE_fung"/>
    <property type="match status" value="1"/>
</dbReference>
<feature type="domain" description="4-O-methyl-glucuronoyl methylesterase-like" evidence="4">
    <location>
        <begin position="150"/>
        <end position="332"/>
    </location>
</feature>
<keyword evidence="6" id="KW-1185">Reference proteome</keyword>
<evidence type="ECO:0000313" key="6">
    <source>
        <dbReference type="Proteomes" id="UP001165653"/>
    </source>
</evidence>
<organism evidence="5 6">
    <name type="scientific">Luteolibacter rhizosphaerae</name>
    <dbReference type="NCBI Taxonomy" id="2989719"/>
    <lineage>
        <taxon>Bacteria</taxon>
        <taxon>Pseudomonadati</taxon>
        <taxon>Verrucomicrobiota</taxon>
        <taxon>Verrucomicrobiia</taxon>
        <taxon>Verrucomicrobiales</taxon>
        <taxon>Verrucomicrobiaceae</taxon>
        <taxon>Luteolibacter</taxon>
    </lineage>
</organism>
<keyword evidence="1" id="KW-0719">Serine esterase</keyword>
<evidence type="ECO:0000256" key="1">
    <source>
        <dbReference type="ARBA" id="ARBA00022487"/>
    </source>
</evidence>
<name>A0ABT3G1H0_9BACT</name>
<dbReference type="SUPFAM" id="SSF53474">
    <property type="entry name" value="alpha/beta-Hydrolases"/>
    <property type="match status" value="1"/>
</dbReference>
<evidence type="ECO:0000313" key="5">
    <source>
        <dbReference type="EMBL" id="MCW1913677.1"/>
    </source>
</evidence>
<evidence type="ECO:0000256" key="2">
    <source>
        <dbReference type="ARBA" id="ARBA00022729"/>
    </source>
</evidence>